<protein>
    <submittedName>
        <fullName evidence="2">Uncharacterized protein</fullName>
    </submittedName>
</protein>
<dbReference type="WBParaSite" id="ALUE_0000262801-mRNA-1">
    <property type="protein sequence ID" value="ALUE_0000262801-mRNA-1"/>
    <property type="gene ID" value="ALUE_0000262801"/>
</dbReference>
<keyword evidence="1" id="KW-1185">Reference proteome</keyword>
<name>A0A0M3HM83_ASCLU</name>
<evidence type="ECO:0000313" key="1">
    <source>
        <dbReference type="Proteomes" id="UP000036681"/>
    </source>
</evidence>
<sequence length="77" mass="8277">MVATVHSNMVADPIPQSLPAGAVIQQHNALQTPPTMLLPSISSTLMATNVARVDPIPSHPVESQRSFLSFKAFQQIN</sequence>
<dbReference type="Proteomes" id="UP000036681">
    <property type="component" value="Unplaced"/>
</dbReference>
<evidence type="ECO:0000313" key="2">
    <source>
        <dbReference type="WBParaSite" id="ALUE_0000262801-mRNA-1"/>
    </source>
</evidence>
<organism evidence="1 2">
    <name type="scientific">Ascaris lumbricoides</name>
    <name type="common">Giant roundworm</name>
    <dbReference type="NCBI Taxonomy" id="6252"/>
    <lineage>
        <taxon>Eukaryota</taxon>
        <taxon>Metazoa</taxon>
        <taxon>Ecdysozoa</taxon>
        <taxon>Nematoda</taxon>
        <taxon>Chromadorea</taxon>
        <taxon>Rhabditida</taxon>
        <taxon>Spirurina</taxon>
        <taxon>Ascaridomorpha</taxon>
        <taxon>Ascaridoidea</taxon>
        <taxon>Ascarididae</taxon>
        <taxon>Ascaris</taxon>
    </lineage>
</organism>
<accession>A0A0M3HM83</accession>
<proteinExistence type="predicted"/>
<dbReference type="AlphaFoldDB" id="A0A0M3HM83"/>
<reference evidence="2" key="1">
    <citation type="submission" date="2017-02" db="UniProtKB">
        <authorList>
            <consortium name="WormBaseParasite"/>
        </authorList>
    </citation>
    <scope>IDENTIFICATION</scope>
</reference>